<gene>
    <name evidence="2" type="ORF">CLUMA_CG002745</name>
</gene>
<proteinExistence type="predicted"/>
<protein>
    <submittedName>
        <fullName evidence="2">CLUMA_CG002745, isoform A</fullName>
    </submittedName>
</protein>
<evidence type="ECO:0000313" key="3">
    <source>
        <dbReference type="Proteomes" id="UP000183832"/>
    </source>
</evidence>
<evidence type="ECO:0000256" key="1">
    <source>
        <dbReference type="SAM" id="MobiDB-lite"/>
    </source>
</evidence>
<reference evidence="2 3" key="1">
    <citation type="submission" date="2015-04" db="EMBL/GenBank/DDBJ databases">
        <authorList>
            <person name="Syromyatnikov M.Y."/>
            <person name="Popov V.N."/>
        </authorList>
    </citation>
    <scope>NUCLEOTIDE SEQUENCE [LARGE SCALE GENOMIC DNA]</scope>
</reference>
<dbReference type="EMBL" id="CVRI01000010">
    <property type="protein sequence ID" value="CRK88849.1"/>
    <property type="molecule type" value="Genomic_DNA"/>
</dbReference>
<dbReference type="Proteomes" id="UP000183832">
    <property type="component" value="Unassembled WGS sequence"/>
</dbReference>
<keyword evidence="3" id="KW-1185">Reference proteome</keyword>
<feature type="region of interest" description="Disordered" evidence="1">
    <location>
        <begin position="37"/>
        <end position="66"/>
    </location>
</feature>
<sequence>MNTSIVNNRKRISTSRHSHQFSFLAIKWKLFKPTNDQRVNNRKPQACKQRSVELSTRRSESFTTPSGEATIQEIFN</sequence>
<accession>A0A1J1HRN3</accession>
<evidence type="ECO:0000313" key="2">
    <source>
        <dbReference type="EMBL" id="CRK88849.1"/>
    </source>
</evidence>
<organism evidence="2 3">
    <name type="scientific">Clunio marinus</name>
    <dbReference type="NCBI Taxonomy" id="568069"/>
    <lineage>
        <taxon>Eukaryota</taxon>
        <taxon>Metazoa</taxon>
        <taxon>Ecdysozoa</taxon>
        <taxon>Arthropoda</taxon>
        <taxon>Hexapoda</taxon>
        <taxon>Insecta</taxon>
        <taxon>Pterygota</taxon>
        <taxon>Neoptera</taxon>
        <taxon>Endopterygota</taxon>
        <taxon>Diptera</taxon>
        <taxon>Nematocera</taxon>
        <taxon>Chironomoidea</taxon>
        <taxon>Chironomidae</taxon>
        <taxon>Clunio</taxon>
    </lineage>
</organism>
<name>A0A1J1HRN3_9DIPT</name>
<dbReference type="AlphaFoldDB" id="A0A1J1HRN3"/>